<organism evidence="1 2">
    <name type="scientific">Streptomyces pilosus</name>
    <dbReference type="NCBI Taxonomy" id="28893"/>
    <lineage>
        <taxon>Bacteria</taxon>
        <taxon>Bacillati</taxon>
        <taxon>Actinomycetota</taxon>
        <taxon>Actinomycetes</taxon>
        <taxon>Kitasatosporales</taxon>
        <taxon>Streptomycetaceae</taxon>
        <taxon>Streptomyces</taxon>
    </lineage>
</organism>
<dbReference type="Proteomes" id="UP000656732">
    <property type="component" value="Unassembled WGS sequence"/>
</dbReference>
<accession>A0A918C797</accession>
<reference evidence="1" key="1">
    <citation type="journal article" date="2014" name="Int. J. Syst. Evol. Microbiol.">
        <title>Complete genome sequence of Corynebacterium casei LMG S-19264T (=DSM 44701T), isolated from a smear-ripened cheese.</title>
        <authorList>
            <consortium name="US DOE Joint Genome Institute (JGI-PGF)"/>
            <person name="Walter F."/>
            <person name="Albersmeier A."/>
            <person name="Kalinowski J."/>
            <person name="Ruckert C."/>
        </authorList>
    </citation>
    <scope>NUCLEOTIDE SEQUENCE</scope>
    <source>
        <strain evidence="1">JCM 4403</strain>
    </source>
</reference>
<evidence type="ECO:0000313" key="1">
    <source>
        <dbReference type="EMBL" id="GGR08511.1"/>
    </source>
</evidence>
<gene>
    <name evidence="1" type="ORF">GCM10010280_65440</name>
</gene>
<proteinExistence type="predicted"/>
<sequence length="109" mass="12319">MHFQCWSPAWFPHAERRQRHRAPARAEGHPQVTGGCLAVLGVDPCRAAGPDEGAGRIDRAAPREVGAISGKSTELRFVQPEEIDQLPMHHTQRLRIRHFLEPRDRPYLG</sequence>
<dbReference type="AlphaFoldDB" id="A0A918C797"/>
<evidence type="ECO:0000313" key="2">
    <source>
        <dbReference type="Proteomes" id="UP000656732"/>
    </source>
</evidence>
<dbReference type="EMBL" id="BMTU01000021">
    <property type="protein sequence ID" value="GGR08511.1"/>
    <property type="molecule type" value="Genomic_DNA"/>
</dbReference>
<keyword evidence="2" id="KW-1185">Reference proteome</keyword>
<comment type="caution">
    <text evidence="1">The sequence shown here is derived from an EMBL/GenBank/DDBJ whole genome shotgun (WGS) entry which is preliminary data.</text>
</comment>
<reference evidence="1" key="2">
    <citation type="submission" date="2020-09" db="EMBL/GenBank/DDBJ databases">
        <authorList>
            <person name="Sun Q."/>
            <person name="Ohkuma M."/>
        </authorList>
    </citation>
    <scope>NUCLEOTIDE SEQUENCE</scope>
    <source>
        <strain evidence="1">JCM 4403</strain>
    </source>
</reference>
<protein>
    <submittedName>
        <fullName evidence="1">Uncharacterized protein</fullName>
    </submittedName>
</protein>
<name>A0A918C797_9ACTN</name>